<evidence type="ECO:0000256" key="1">
    <source>
        <dbReference type="ARBA" id="ARBA00022448"/>
    </source>
</evidence>
<sequence>MLQVENLSGGYARSHPVIHNISFEVQPSEMVGLIGLNGAGKSTTIKNILGLLHPHQGTVQINGKTLEQDPTDFRSKISYIPEIPQFYEELTLDEHLQLTTKAYRLDPQVAKQRKEDLLEAFRMKKARKWFPGTFSKGMQQKIMIMSAFLVQPSVLIIDEPFVGLDPLAIQALLDLLQSGKNQGMAILMSTHILEMAEKYCDRFLLLHEGHIQLHGSLTEMRKQANRPHATLEDLFIETAGSDT</sequence>
<dbReference type="PANTHER" id="PTHR42939:SF5">
    <property type="entry name" value="ABC-TYPE TRANSPORTER ATP-BINDING PROTEIN ECSA"/>
    <property type="match status" value="1"/>
</dbReference>
<dbReference type="AlphaFoldDB" id="A0A926NA34"/>
<dbReference type="GO" id="GO:0016887">
    <property type="term" value="F:ATP hydrolysis activity"/>
    <property type="evidence" value="ECO:0007669"/>
    <property type="project" value="InterPro"/>
</dbReference>
<protein>
    <submittedName>
        <fullName evidence="5">ABC transporter ATP-binding protein</fullName>
    </submittedName>
</protein>
<evidence type="ECO:0000256" key="2">
    <source>
        <dbReference type="ARBA" id="ARBA00022741"/>
    </source>
</evidence>
<dbReference type="RefSeq" id="WP_191141699.1">
    <property type="nucleotide sequence ID" value="NZ_JACXAH010000005.1"/>
</dbReference>
<dbReference type="Gene3D" id="3.40.50.300">
    <property type="entry name" value="P-loop containing nucleotide triphosphate hydrolases"/>
    <property type="match status" value="1"/>
</dbReference>
<name>A0A926NA34_9BACL</name>
<dbReference type="PROSITE" id="PS50893">
    <property type="entry name" value="ABC_TRANSPORTER_2"/>
    <property type="match status" value="1"/>
</dbReference>
<dbReference type="Pfam" id="PF00005">
    <property type="entry name" value="ABC_tran"/>
    <property type="match status" value="1"/>
</dbReference>
<dbReference type="InterPro" id="IPR051782">
    <property type="entry name" value="ABC_Transporter_VariousFunc"/>
</dbReference>
<dbReference type="SUPFAM" id="SSF52540">
    <property type="entry name" value="P-loop containing nucleoside triphosphate hydrolases"/>
    <property type="match status" value="1"/>
</dbReference>
<dbReference type="EMBL" id="JACXAH010000005">
    <property type="protein sequence ID" value="MBD1371785.1"/>
    <property type="molecule type" value="Genomic_DNA"/>
</dbReference>
<proteinExistence type="predicted"/>
<dbReference type="InterPro" id="IPR003593">
    <property type="entry name" value="AAA+_ATPase"/>
</dbReference>
<dbReference type="Proteomes" id="UP000661691">
    <property type="component" value="Unassembled WGS sequence"/>
</dbReference>
<evidence type="ECO:0000313" key="5">
    <source>
        <dbReference type="EMBL" id="MBD1371785.1"/>
    </source>
</evidence>
<feature type="domain" description="ABC transporter" evidence="4">
    <location>
        <begin position="2"/>
        <end position="233"/>
    </location>
</feature>
<gene>
    <name evidence="5" type="ORF">IC620_05355</name>
</gene>
<dbReference type="InterPro" id="IPR027417">
    <property type="entry name" value="P-loop_NTPase"/>
</dbReference>
<keyword evidence="3 5" id="KW-0067">ATP-binding</keyword>
<keyword evidence="6" id="KW-1185">Reference proteome</keyword>
<dbReference type="SMART" id="SM00382">
    <property type="entry name" value="AAA"/>
    <property type="match status" value="1"/>
</dbReference>
<evidence type="ECO:0000259" key="4">
    <source>
        <dbReference type="PROSITE" id="PS50893"/>
    </source>
</evidence>
<accession>A0A926NA34</accession>
<keyword evidence="1" id="KW-0813">Transport</keyword>
<keyword evidence="2" id="KW-0547">Nucleotide-binding</keyword>
<evidence type="ECO:0000256" key="3">
    <source>
        <dbReference type="ARBA" id="ARBA00022840"/>
    </source>
</evidence>
<dbReference type="InterPro" id="IPR003439">
    <property type="entry name" value="ABC_transporter-like_ATP-bd"/>
</dbReference>
<dbReference type="CDD" id="cd03230">
    <property type="entry name" value="ABC_DR_subfamily_A"/>
    <property type="match status" value="1"/>
</dbReference>
<evidence type="ECO:0000313" key="6">
    <source>
        <dbReference type="Proteomes" id="UP000661691"/>
    </source>
</evidence>
<dbReference type="PANTHER" id="PTHR42939">
    <property type="entry name" value="ABC TRANSPORTER ATP-BINDING PROTEIN ALBC-RELATED"/>
    <property type="match status" value="1"/>
</dbReference>
<reference evidence="5" key="1">
    <citation type="submission" date="2020-09" db="EMBL/GenBank/DDBJ databases">
        <title>A novel bacterium of genus Hazenella, isolated from South China Sea.</title>
        <authorList>
            <person name="Huang H."/>
            <person name="Mo K."/>
            <person name="Hu Y."/>
        </authorList>
    </citation>
    <scope>NUCLEOTIDE SEQUENCE</scope>
    <source>
        <strain evidence="5">IB182357</strain>
    </source>
</reference>
<organism evidence="5 6">
    <name type="scientific">Polycladospora coralii</name>
    <dbReference type="NCBI Taxonomy" id="2771432"/>
    <lineage>
        <taxon>Bacteria</taxon>
        <taxon>Bacillati</taxon>
        <taxon>Bacillota</taxon>
        <taxon>Bacilli</taxon>
        <taxon>Bacillales</taxon>
        <taxon>Thermoactinomycetaceae</taxon>
        <taxon>Polycladospora</taxon>
    </lineage>
</organism>
<dbReference type="GO" id="GO:0005524">
    <property type="term" value="F:ATP binding"/>
    <property type="evidence" value="ECO:0007669"/>
    <property type="project" value="UniProtKB-KW"/>
</dbReference>
<comment type="caution">
    <text evidence="5">The sequence shown here is derived from an EMBL/GenBank/DDBJ whole genome shotgun (WGS) entry which is preliminary data.</text>
</comment>